<feature type="region of interest" description="Disordered" evidence="3">
    <location>
        <begin position="313"/>
        <end position="336"/>
    </location>
</feature>
<evidence type="ECO:0000256" key="4">
    <source>
        <dbReference type="SAM" id="SignalP"/>
    </source>
</evidence>
<name>A0AAJ8MI43_9TREE</name>
<dbReference type="GeneID" id="28968254"/>
<keyword evidence="4" id="KW-0732">Signal</keyword>
<dbReference type="Pfam" id="PF00445">
    <property type="entry name" value="Ribonuclease_T2"/>
    <property type="match status" value="1"/>
</dbReference>
<gene>
    <name evidence="5" type="ORF">I303_104467</name>
</gene>
<feature type="signal peptide" evidence="4">
    <location>
        <begin position="1"/>
        <end position="26"/>
    </location>
</feature>
<evidence type="ECO:0000256" key="2">
    <source>
        <dbReference type="RuleBase" id="RU004328"/>
    </source>
</evidence>
<dbReference type="SUPFAM" id="SSF55895">
    <property type="entry name" value="Ribonuclease Rh-like"/>
    <property type="match status" value="1"/>
</dbReference>
<proteinExistence type="inferred from homology"/>
<dbReference type="GO" id="GO:0033897">
    <property type="term" value="F:ribonuclease T2 activity"/>
    <property type="evidence" value="ECO:0007669"/>
    <property type="project" value="InterPro"/>
</dbReference>
<comment type="similarity">
    <text evidence="1 2">Belongs to the RNase T2 family.</text>
</comment>
<evidence type="ECO:0000256" key="1">
    <source>
        <dbReference type="ARBA" id="ARBA00007469"/>
    </source>
</evidence>
<dbReference type="Proteomes" id="UP000078595">
    <property type="component" value="Chromosome 5"/>
</dbReference>
<evidence type="ECO:0000313" key="5">
    <source>
        <dbReference type="EMBL" id="WWC61882.1"/>
    </source>
</evidence>
<organism evidence="5 6">
    <name type="scientific">Kwoniella dejecticola CBS 10117</name>
    <dbReference type="NCBI Taxonomy" id="1296121"/>
    <lineage>
        <taxon>Eukaryota</taxon>
        <taxon>Fungi</taxon>
        <taxon>Dikarya</taxon>
        <taxon>Basidiomycota</taxon>
        <taxon>Agaricomycotina</taxon>
        <taxon>Tremellomycetes</taxon>
        <taxon>Tremellales</taxon>
        <taxon>Cryptococcaceae</taxon>
        <taxon>Kwoniella</taxon>
    </lineage>
</organism>
<keyword evidence="6" id="KW-1185">Reference proteome</keyword>
<protein>
    <submittedName>
        <fullName evidence="5">Uncharacterized protein</fullName>
    </submittedName>
</protein>
<dbReference type="KEGG" id="kdj:28968254"/>
<dbReference type="Gene3D" id="3.90.730.10">
    <property type="entry name" value="Ribonuclease T2-like"/>
    <property type="match status" value="1"/>
</dbReference>
<accession>A0AAJ8MI43</accession>
<dbReference type="InterPro" id="IPR036430">
    <property type="entry name" value="RNase_T2-like_sf"/>
</dbReference>
<feature type="chain" id="PRO_5042511890" evidence="4">
    <location>
        <begin position="27"/>
        <end position="336"/>
    </location>
</feature>
<reference evidence="5" key="1">
    <citation type="submission" date="2013-07" db="EMBL/GenBank/DDBJ databases">
        <authorList>
            <consortium name="The Broad Institute Genome Sequencing Platform"/>
            <person name="Cuomo C."/>
            <person name="Litvintseva A."/>
            <person name="Chen Y."/>
            <person name="Heitman J."/>
            <person name="Sun S."/>
            <person name="Springer D."/>
            <person name="Dromer F."/>
            <person name="Young S.K."/>
            <person name="Zeng Q."/>
            <person name="Gargeya S."/>
            <person name="Fitzgerald M."/>
            <person name="Abouelleil A."/>
            <person name="Alvarado L."/>
            <person name="Berlin A.M."/>
            <person name="Chapman S.B."/>
            <person name="Dewar J."/>
            <person name="Goldberg J."/>
            <person name="Griggs A."/>
            <person name="Gujja S."/>
            <person name="Hansen M."/>
            <person name="Howarth C."/>
            <person name="Imamovic A."/>
            <person name="Larimer J."/>
            <person name="McCowan C."/>
            <person name="Murphy C."/>
            <person name="Pearson M."/>
            <person name="Priest M."/>
            <person name="Roberts A."/>
            <person name="Saif S."/>
            <person name="Shea T."/>
            <person name="Sykes S."/>
            <person name="Wortman J."/>
            <person name="Nusbaum C."/>
            <person name="Birren B."/>
        </authorList>
    </citation>
    <scope>NUCLEOTIDE SEQUENCE</scope>
    <source>
        <strain evidence="5">CBS 10117</strain>
    </source>
</reference>
<dbReference type="EMBL" id="CP144534">
    <property type="protein sequence ID" value="WWC61882.1"/>
    <property type="molecule type" value="Genomic_DNA"/>
</dbReference>
<feature type="region of interest" description="Disordered" evidence="3">
    <location>
        <begin position="251"/>
        <end position="291"/>
    </location>
</feature>
<dbReference type="GO" id="GO:0003723">
    <property type="term" value="F:RNA binding"/>
    <property type="evidence" value="ECO:0007669"/>
    <property type="project" value="InterPro"/>
</dbReference>
<dbReference type="AlphaFoldDB" id="A0AAJ8MI43"/>
<sequence length="336" mass="37834">MHQSRSPIRIIPSLLLLPTIWGVAIAQEISCSTANTRPDPCSIPSPGGLFVFRQRFEPDVGSDSGSWGIDGLEVLDCATQQPQDRISYGPTYTHEEIGSYCAKSPLFGGEKGYNDAEKEWAQSEVGEGVEEVWERTWNTAGRFISTFDYKCLTKPQAGVGVAEFFTVLSKLQRTFTTARLLSDADITPSDDTTYSLRELTEALSTGDYKPIVQCDNTTLSSVSWPLNVKGKFDSGSFEAASNYEKKSNCPSEGIIYPPSTTLAPTKKNDDDEEWKHLRRPPPRPITLSHDESRMYYRKEAAKEDPVVKLGLRKEHDEERDEWKEERAGKQYWRDEL</sequence>
<evidence type="ECO:0000256" key="3">
    <source>
        <dbReference type="SAM" id="MobiDB-lite"/>
    </source>
</evidence>
<reference evidence="5" key="2">
    <citation type="submission" date="2024-02" db="EMBL/GenBank/DDBJ databases">
        <title>Comparative genomics of Cryptococcus and Kwoniella reveals pathogenesis evolution and contrasting modes of karyotype evolution via chromosome fusion or intercentromeric recombination.</title>
        <authorList>
            <person name="Coelho M.A."/>
            <person name="David-Palma M."/>
            <person name="Shea T."/>
            <person name="Bowers K."/>
            <person name="McGinley-Smith S."/>
            <person name="Mohammad A.W."/>
            <person name="Gnirke A."/>
            <person name="Yurkov A.M."/>
            <person name="Nowrousian M."/>
            <person name="Sun S."/>
            <person name="Cuomo C.A."/>
            <person name="Heitman J."/>
        </authorList>
    </citation>
    <scope>NUCLEOTIDE SEQUENCE</scope>
    <source>
        <strain evidence="5">CBS 10117</strain>
    </source>
</reference>
<dbReference type="RefSeq" id="XP_065825037.1">
    <property type="nucleotide sequence ID" value="XM_065968965.1"/>
</dbReference>
<evidence type="ECO:0000313" key="6">
    <source>
        <dbReference type="Proteomes" id="UP000078595"/>
    </source>
</evidence>
<dbReference type="InterPro" id="IPR001568">
    <property type="entry name" value="RNase_T2-like"/>
</dbReference>
<feature type="compositionally biased region" description="Basic and acidic residues" evidence="3">
    <location>
        <begin position="266"/>
        <end position="275"/>
    </location>
</feature>